<comment type="similarity">
    <text evidence="1">Belongs to the IL-6 superfamily.</text>
</comment>
<name>A0A9N7Z8S2_PLEPL</name>
<organism evidence="7 8">
    <name type="scientific">Pleuronectes platessa</name>
    <name type="common">European plaice</name>
    <dbReference type="NCBI Taxonomy" id="8262"/>
    <lineage>
        <taxon>Eukaryota</taxon>
        <taxon>Metazoa</taxon>
        <taxon>Chordata</taxon>
        <taxon>Craniata</taxon>
        <taxon>Vertebrata</taxon>
        <taxon>Euteleostomi</taxon>
        <taxon>Actinopterygii</taxon>
        <taxon>Neopterygii</taxon>
        <taxon>Teleostei</taxon>
        <taxon>Neoteleostei</taxon>
        <taxon>Acanthomorphata</taxon>
        <taxon>Carangaria</taxon>
        <taxon>Pleuronectiformes</taxon>
        <taxon>Pleuronectoidei</taxon>
        <taxon>Pleuronectidae</taxon>
        <taxon>Pleuronectes</taxon>
    </lineage>
</organism>
<dbReference type="PRINTS" id="PR00433">
    <property type="entry name" value="IL6GCSFMGF"/>
</dbReference>
<sequence>MASKHNADLPRAAMLAALLLCALGAPVEFQPTDSPAGDFSGEEQEVTPDLLSSSPIWGLIISVTARHQQEFEDEFQQEVKYHFLDHYKISSLPADCPSANFSKEACLRRLAEGLHTYRVLFKHVEKEYPSSPILLHARYHGGALIGLIKEKMRNPGQVTVPTSSQEQQLLQDVDSSSNFHRKMTAHNILRHLHNFLRNGRVAIRKKEMPKQKRRKDNGIIAPIHPSY</sequence>
<evidence type="ECO:0000256" key="3">
    <source>
        <dbReference type="ARBA" id="ARBA00022486"/>
    </source>
</evidence>
<keyword evidence="6" id="KW-0732">Signal</keyword>
<comment type="caution">
    <text evidence="7">The sequence shown here is derived from an EMBL/GenBank/DDBJ whole genome shotgun (WGS) entry which is preliminary data.</text>
</comment>
<dbReference type="GO" id="GO:0005615">
    <property type="term" value="C:extracellular space"/>
    <property type="evidence" value="ECO:0007669"/>
    <property type="project" value="InterPro"/>
</dbReference>
<dbReference type="GO" id="GO:0030154">
    <property type="term" value="P:cell differentiation"/>
    <property type="evidence" value="ECO:0007669"/>
    <property type="project" value="InterPro"/>
</dbReference>
<feature type="region of interest" description="Disordered" evidence="5">
    <location>
        <begin position="206"/>
        <end position="227"/>
    </location>
</feature>
<dbReference type="PANTHER" id="PTHR48494:SF1">
    <property type="entry name" value="INTERLEUKIN-6"/>
    <property type="match status" value="1"/>
</dbReference>
<comment type="function">
    <text evidence="4">Cytokine with a wide variety of biological functions in immunity, tissue regeneration, and metabolism. Binds to IL6R, then the complex associates to the signaling subunit IL6ST/gp130 to trigger the intracellular IL6-signaling pathway. The interaction with the membrane-bound IL6R and IL6ST stimulates 'classic signaling', whereas the binding of IL6 and soluble IL6R to IL6ST stimulates 'trans-signaling'. Alternatively, 'cluster signaling' occurs when membrane-bound IL6:IL6R complexes on transmitter cells activate IL6ST receptors on neighboring receiver cells.</text>
</comment>
<evidence type="ECO:0000256" key="2">
    <source>
        <dbReference type="ARBA" id="ARBA00019464"/>
    </source>
</evidence>
<dbReference type="PANTHER" id="PTHR48494">
    <property type="entry name" value="INTERLEUKIN-6"/>
    <property type="match status" value="1"/>
</dbReference>
<proteinExistence type="inferred from homology"/>
<dbReference type="EMBL" id="CADEAL010004196">
    <property type="protein sequence ID" value="CAB1454022.1"/>
    <property type="molecule type" value="Genomic_DNA"/>
</dbReference>
<keyword evidence="8" id="KW-1185">Reference proteome</keyword>
<dbReference type="GO" id="GO:0005138">
    <property type="term" value="F:interleukin-6 receptor binding"/>
    <property type="evidence" value="ECO:0007669"/>
    <property type="project" value="InterPro"/>
</dbReference>
<keyword evidence="3" id="KW-0011">Acute phase</keyword>
<dbReference type="InterPro" id="IPR009079">
    <property type="entry name" value="4_helix_cytokine-like_core"/>
</dbReference>
<dbReference type="InterPro" id="IPR030474">
    <property type="entry name" value="IL-6/GCSF/MGF"/>
</dbReference>
<protein>
    <recommendedName>
        <fullName evidence="2">Interleukin-6</fullName>
    </recommendedName>
</protein>
<evidence type="ECO:0000256" key="6">
    <source>
        <dbReference type="SAM" id="SignalP"/>
    </source>
</evidence>
<dbReference type="GO" id="GO:0006955">
    <property type="term" value="P:immune response"/>
    <property type="evidence" value="ECO:0007669"/>
    <property type="project" value="InterPro"/>
</dbReference>
<dbReference type="GO" id="GO:0006953">
    <property type="term" value="P:acute-phase response"/>
    <property type="evidence" value="ECO:0007669"/>
    <property type="project" value="UniProtKB-KW"/>
</dbReference>
<evidence type="ECO:0000256" key="1">
    <source>
        <dbReference type="ARBA" id="ARBA00007432"/>
    </source>
</evidence>
<evidence type="ECO:0000313" key="8">
    <source>
        <dbReference type="Proteomes" id="UP001153269"/>
    </source>
</evidence>
<dbReference type="AlphaFoldDB" id="A0A9N7Z8S2"/>
<dbReference type="Pfam" id="PF00489">
    <property type="entry name" value="IL6"/>
    <property type="match status" value="1"/>
</dbReference>
<dbReference type="InterPro" id="IPR003574">
    <property type="entry name" value="IL-6-like"/>
</dbReference>
<feature type="signal peptide" evidence="6">
    <location>
        <begin position="1"/>
        <end position="29"/>
    </location>
</feature>
<gene>
    <name evidence="7" type="ORF">PLEPLA_LOCUS41782</name>
</gene>
<dbReference type="GO" id="GO:0005125">
    <property type="term" value="F:cytokine activity"/>
    <property type="evidence" value="ECO:0007669"/>
    <property type="project" value="InterPro"/>
</dbReference>
<dbReference type="SMART" id="SM00126">
    <property type="entry name" value="IL6"/>
    <property type="match status" value="1"/>
</dbReference>
<dbReference type="Gene3D" id="1.20.1250.10">
    <property type="match status" value="1"/>
</dbReference>
<reference evidence="7" key="1">
    <citation type="submission" date="2020-03" db="EMBL/GenBank/DDBJ databases">
        <authorList>
            <person name="Weist P."/>
        </authorList>
    </citation>
    <scope>NUCLEOTIDE SEQUENCE</scope>
</reference>
<evidence type="ECO:0000256" key="4">
    <source>
        <dbReference type="ARBA" id="ARBA00023441"/>
    </source>
</evidence>
<dbReference type="SUPFAM" id="SSF47266">
    <property type="entry name" value="4-helical cytokines"/>
    <property type="match status" value="1"/>
</dbReference>
<evidence type="ECO:0000256" key="5">
    <source>
        <dbReference type="SAM" id="MobiDB-lite"/>
    </source>
</evidence>
<accession>A0A9N7Z8S2</accession>
<feature type="chain" id="PRO_5040300884" description="Interleukin-6" evidence="6">
    <location>
        <begin position="30"/>
        <end position="227"/>
    </location>
</feature>
<dbReference type="Proteomes" id="UP001153269">
    <property type="component" value="Unassembled WGS sequence"/>
</dbReference>
<evidence type="ECO:0000313" key="7">
    <source>
        <dbReference type="EMBL" id="CAB1454022.1"/>
    </source>
</evidence>